<dbReference type="AlphaFoldDB" id="A0AAF1K4E6"/>
<sequence length="89" mass="10295">MLEPASLPAARRASRHRPAPPAARRYACEVLWHCAREGERADLWLVIAPSHRAAGEHVRARLAGLDRLRLRLWRPDEPPGERIELLWYM</sequence>
<evidence type="ECO:0000256" key="1">
    <source>
        <dbReference type="SAM" id="MobiDB-lite"/>
    </source>
</evidence>
<organism evidence="2 3">
    <name type="scientific">Plastoroseomonas arctica</name>
    <dbReference type="NCBI Taxonomy" id="1509237"/>
    <lineage>
        <taxon>Bacteria</taxon>
        <taxon>Pseudomonadati</taxon>
        <taxon>Pseudomonadota</taxon>
        <taxon>Alphaproteobacteria</taxon>
        <taxon>Acetobacterales</taxon>
        <taxon>Acetobacteraceae</taxon>
        <taxon>Plastoroseomonas</taxon>
    </lineage>
</organism>
<name>A0AAF1K4E6_9PROT</name>
<proteinExistence type="predicted"/>
<protein>
    <submittedName>
        <fullName evidence="2">Uncharacterized protein</fullName>
    </submittedName>
</protein>
<evidence type="ECO:0000313" key="3">
    <source>
        <dbReference type="Proteomes" id="UP001196068"/>
    </source>
</evidence>
<reference evidence="2" key="1">
    <citation type="submission" date="2020-01" db="EMBL/GenBank/DDBJ databases">
        <authorList>
            <person name="Rat A."/>
        </authorList>
    </citation>
    <scope>NUCLEOTIDE SEQUENCE</scope>
    <source>
        <strain evidence="2">LMG 28251</strain>
    </source>
</reference>
<comment type="caution">
    <text evidence="2">The sequence shown here is derived from an EMBL/GenBank/DDBJ whole genome shotgun (WGS) entry which is preliminary data.</text>
</comment>
<dbReference type="Proteomes" id="UP001196068">
    <property type="component" value="Unassembled WGS sequence"/>
</dbReference>
<dbReference type="RefSeq" id="WP_211874900.1">
    <property type="nucleotide sequence ID" value="NZ_JAAEDH010000014.1"/>
</dbReference>
<gene>
    <name evidence="2" type="ORF">GXW79_13340</name>
</gene>
<reference evidence="2" key="2">
    <citation type="journal article" date="2021" name="Syst. Appl. Microbiol.">
        <title>Roseomonas hellenica sp. nov., isolated from roots of wild-growing Alkanna tinctoria.</title>
        <authorList>
            <person name="Rat A."/>
            <person name="Naranjo H.D."/>
            <person name="Lebbe L."/>
            <person name="Cnockaert M."/>
            <person name="Krigas N."/>
            <person name="Grigoriadou K."/>
            <person name="Maloupa E."/>
            <person name="Willems A."/>
        </authorList>
    </citation>
    <scope>NUCLEOTIDE SEQUENCE</scope>
    <source>
        <strain evidence="2">LMG 28251</strain>
    </source>
</reference>
<evidence type="ECO:0000313" key="2">
    <source>
        <dbReference type="EMBL" id="MBR0656061.1"/>
    </source>
</evidence>
<accession>A0AAF1K4E6</accession>
<feature type="compositionally biased region" description="Low complexity" evidence="1">
    <location>
        <begin position="1"/>
        <end position="11"/>
    </location>
</feature>
<keyword evidence="3" id="KW-1185">Reference proteome</keyword>
<dbReference type="EMBL" id="JAAEDH010000014">
    <property type="protein sequence ID" value="MBR0656061.1"/>
    <property type="molecule type" value="Genomic_DNA"/>
</dbReference>
<feature type="region of interest" description="Disordered" evidence="1">
    <location>
        <begin position="1"/>
        <end position="22"/>
    </location>
</feature>